<protein>
    <submittedName>
        <fullName evidence="2">Transcriptional regulator</fullName>
    </submittedName>
</protein>
<dbReference type="PANTHER" id="PTHR37038">
    <property type="entry name" value="TRANSCRIPTIONAL REGULATOR-RELATED"/>
    <property type="match status" value="1"/>
</dbReference>
<dbReference type="RefSeq" id="WP_098764362.1">
    <property type="nucleotide sequence ID" value="NZ_NUIL01000016.1"/>
</dbReference>
<dbReference type="SMART" id="SM00530">
    <property type="entry name" value="HTH_XRE"/>
    <property type="match status" value="1"/>
</dbReference>
<dbReference type="CDD" id="cd00093">
    <property type="entry name" value="HTH_XRE"/>
    <property type="match status" value="1"/>
</dbReference>
<dbReference type="Pfam" id="PF18768">
    <property type="entry name" value="RNPP_C"/>
    <property type="match status" value="1"/>
</dbReference>
<dbReference type="InterPro" id="IPR011990">
    <property type="entry name" value="TPR-like_helical_dom_sf"/>
</dbReference>
<organism evidence="2 3">
    <name type="scientific">Bacillus cereus</name>
    <dbReference type="NCBI Taxonomy" id="1396"/>
    <lineage>
        <taxon>Bacteria</taxon>
        <taxon>Bacillati</taxon>
        <taxon>Bacillota</taxon>
        <taxon>Bacilli</taxon>
        <taxon>Bacillales</taxon>
        <taxon>Bacillaceae</taxon>
        <taxon>Bacillus</taxon>
        <taxon>Bacillus cereus group</taxon>
    </lineage>
</organism>
<dbReference type="SUPFAM" id="SSF47413">
    <property type="entry name" value="lambda repressor-like DNA-binding domains"/>
    <property type="match status" value="1"/>
</dbReference>
<dbReference type="SUPFAM" id="SSF48452">
    <property type="entry name" value="TPR-like"/>
    <property type="match status" value="1"/>
</dbReference>
<dbReference type="AlphaFoldDB" id="A0A2B9Q3K0"/>
<feature type="domain" description="HTH cro/C1-type" evidence="1">
    <location>
        <begin position="10"/>
        <end position="63"/>
    </location>
</feature>
<name>A0A2B9Q3K0_BACCE</name>
<dbReference type="InterPro" id="IPR010982">
    <property type="entry name" value="Lambda_DNA-bd_dom_sf"/>
</dbReference>
<evidence type="ECO:0000259" key="1">
    <source>
        <dbReference type="PROSITE" id="PS50943"/>
    </source>
</evidence>
<accession>A0A2B9Q3K0</accession>
<dbReference type="InterPro" id="IPR041315">
    <property type="entry name" value="PlcR_TPR"/>
</dbReference>
<comment type="caution">
    <text evidence="2">The sequence shown here is derived from an EMBL/GenBank/DDBJ whole genome shotgun (WGS) entry which is preliminary data.</text>
</comment>
<proteinExistence type="predicted"/>
<dbReference type="EMBL" id="NUIL01000016">
    <property type="protein sequence ID" value="PGO29045.1"/>
    <property type="molecule type" value="Genomic_DNA"/>
</dbReference>
<dbReference type="PROSITE" id="PS50943">
    <property type="entry name" value="HTH_CROC1"/>
    <property type="match status" value="1"/>
</dbReference>
<dbReference type="InterPro" id="IPR001387">
    <property type="entry name" value="Cro/C1-type_HTH"/>
</dbReference>
<evidence type="ECO:0000313" key="3">
    <source>
        <dbReference type="Proteomes" id="UP000223777"/>
    </source>
</evidence>
<dbReference type="InterPro" id="IPR053163">
    <property type="entry name" value="HTH-type_regulator_Rgg"/>
</dbReference>
<dbReference type="Gene3D" id="1.25.40.10">
    <property type="entry name" value="Tetratricopeptide repeat domain"/>
    <property type="match status" value="1"/>
</dbReference>
<dbReference type="PANTHER" id="PTHR37038:SF14">
    <property type="entry name" value="TRANSCRIPTIONAL ACTIVATOR"/>
    <property type="match status" value="1"/>
</dbReference>
<gene>
    <name evidence="2" type="ORF">CN984_12980</name>
</gene>
<dbReference type="Proteomes" id="UP000223777">
    <property type="component" value="Unassembled WGS sequence"/>
</dbReference>
<dbReference type="GO" id="GO:0003677">
    <property type="term" value="F:DNA binding"/>
    <property type="evidence" value="ECO:0007669"/>
    <property type="project" value="InterPro"/>
</dbReference>
<evidence type="ECO:0000313" key="2">
    <source>
        <dbReference type="EMBL" id="PGO29045.1"/>
    </source>
</evidence>
<sequence>MEFYNLGIIIKELRMKKNISQSELCHEICSQSQISKIEKGIIYPSSILLYQLSERLGIDPNYIFALTQNKKLKYIENVKCVMRDCVKQKQYNELYEIVKNEKNEKNFHSKEDIQFLLWHEALAIYYVNGSTKNAFDILNRALKLTLINTNALSEKEISIMNSIAIIHAENKEYEKGINILKKSLTNFNKIDFPREKEIKLRLIHTLTKCLHLTNQYEEAIKYSEIGIKLAININSLYLLGELFFEKGSILLKLQQSNEDGLNYIKKALFIFELTERKQYIKIIKDKYIKNQD</sequence>
<reference evidence="2 3" key="1">
    <citation type="submission" date="2017-09" db="EMBL/GenBank/DDBJ databases">
        <title>Large-scale bioinformatics analysis of Bacillus genomes uncovers conserved roles of natural products in bacterial physiology.</title>
        <authorList>
            <consortium name="Agbiome Team Llc"/>
            <person name="Bleich R.M."/>
            <person name="Grubbs K.J."/>
            <person name="Santa Maria K.C."/>
            <person name="Allen S.E."/>
            <person name="Farag S."/>
            <person name="Shank E.A."/>
            <person name="Bowers A."/>
        </authorList>
    </citation>
    <scope>NUCLEOTIDE SEQUENCE [LARGE SCALE GENOMIC DNA]</scope>
    <source>
        <strain evidence="2 3">AFS050027</strain>
    </source>
</reference>
<dbReference type="Pfam" id="PF01381">
    <property type="entry name" value="HTH_3"/>
    <property type="match status" value="1"/>
</dbReference>